<reference evidence="1 2" key="1">
    <citation type="submission" date="2023-11" db="EMBL/GenBank/DDBJ databases">
        <title>First isolation, identification, and characterization of non-pathogenic Epilithonimonas ginsengisoli isolated from diseased farmed rainbow trout (Oncorhynchus mykiss) in Chile.</title>
        <authorList>
            <person name="Miranda C.D."/>
            <person name="Irgang R."/>
            <person name="Concha C."/>
            <person name="Rojas R."/>
            <person name="Avendano R."/>
        </authorList>
    </citation>
    <scope>NUCLEOTIDE SEQUENCE [LARGE SCALE GENOMIC DNA]</scope>
    <source>
        <strain evidence="1 2">FP99</strain>
    </source>
</reference>
<dbReference type="PROSITE" id="PS51257">
    <property type="entry name" value="PROKAR_LIPOPROTEIN"/>
    <property type="match status" value="1"/>
</dbReference>
<comment type="caution">
    <text evidence="1">The sequence shown here is derived from an EMBL/GenBank/DDBJ whole genome shotgun (WGS) entry which is preliminary data.</text>
</comment>
<dbReference type="Proteomes" id="UP001204439">
    <property type="component" value="Unassembled WGS sequence"/>
</dbReference>
<name>A0ABU4JMM0_9FLAO</name>
<evidence type="ECO:0000313" key="2">
    <source>
        <dbReference type="Proteomes" id="UP001204439"/>
    </source>
</evidence>
<keyword evidence="2" id="KW-1185">Reference proteome</keyword>
<dbReference type="InterPro" id="IPR027375">
    <property type="entry name" value="DKNYY"/>
</dbReference>
<evidence type="ECO:0000313" key="1">
    <source>
        <dbReference type="EMBL" id="MDW8550912.1"/>
    </source>
</evidence>
<dbReference type="EMBL" id="JAMXLT020000050">
    <property type="protein sequence ID" value="MDW8550912.1"/>
    <property type="molecule type" value="Genomic_DNA"/>
</dbReference>
<dbReference type="Pfam" id="PF13644">
    <property type="entry name" value="DKNYY"/>
    <property type="match status" value="1"/>
</dbReference>
<accession>A0ABU4JMM0</accession>
<organism evidence="1 2">
    <name type="scientific">Epilithonimonas ginsengisoli</name>
    <dbReference type="NCBI Taxonomy" id="1245592"/>
    <lineage>
        <taxon>Bacteria</taxon>
        <taxon>Pseudomonadati</taxon>
        <taxon>Bacteroidota</taxon>
        <taxon>Flavobacteriia</taxon>
        <taxon>Flavobacteriales</taxon>
        <taxon>Weeksellaceae</taxon>
        <taxon>Chryseobacterium group</taxon>
        <taxon>Epilithonimonas</taxon>
    </lineage>
</organism>
<protein>
    <submittedName>
        <fullName evidence="1">DKNYY domain-containing protein</fullName>
    </submittedName>
</protein>
<proteinExistence type="predicted"/>
<dbReference type="RefSeq" id="WP_165596625.1">
    <property type="nucleotide sequence ID" value="NZ_JAMXLT020000050.1"/>
</dbReference>
<sequence>MENSKKMILYSLFVFFFFSCKGQEKESEKINKTFIQQDKVGNLWIKVPCFLDEKKADNFYIKNDSIFFKSVTTSKNIQVENKNIIDIKTFVPIPLNEAEKGKINNSNYINNPFYNYFRDKNYIYIYSEENFLSPTFLQIEKPNNYELLGGAYIKINDKIYWRGLEVLNADISSFKVINVQRNKSEWEASIGTDQKHIYSGDKIMIYQEFSKNYLWNNQVEYQKKYFPNQN</sequence>
<gene>
    <name evidence="1" type="ORF">NG800_018440</name>
</gene>